<keyword evidence="6 11" id="KW-0862">Zinc</keyword>
<comment type="pathway">
    <text evidence="2 12">Nucleotide-sugar biosynthesis; GDP-alpha-D-mannose biosynthesis; alpha-D-mannose 1-phosphate from D-fructose 6-phosphate: step 1/2.</text>
</comment>
<accession>A0A8J2S5U2</accession>
<sequence length="451" mass="49439">MPHDVGGADASCHLSRKKAIVSASLLRSASKHTCALLEKQTVAMELCCVVQKYAWGKVGKSSLVAQLSQGNSAAAPVVEEDPYAELWMGTHPSGPSLIKTSKEPLLNHLLNNVDSLGDAEKKSFGTDLPFLFKALSVAKALSIQAHPNKKHAEELFATRPDLYKDPNHKPEMVTAWLGPFEALCGFRPIADIKFFIQEIDELAAVVGKAACEALVKAESDSEEMQALRECFSALMNSSEESIASALEQFEKRIPSLSAEKKESLQCDLFTRIATDFPGDVGCWSVYFMNYVILQEGESMFLGPNVPHAYIFGDCLECMACSDNVVRAGLTPKFKDIDTLCSMLDYQPGPVDRFRMHWTAVDAFCQECFPPVPDFAMARLHLPASATVDKAYRLPTRSNASIILILQGQATSDETTGDLSFGHVLFLKAGQQLTLQVKSEQELIVYQAFANV</sequence>
<dbReference type="PROSITE" id="PS00965">
    <property type="entry name" value="PMI_I_1"/>
    <property type="match status" value="1"/>
</dbReference>
<dbReference type="Gene3D" id="2.60.120.10">
    <property type="entry name" value="Jelly Rolls"/>
    <property type="match status" value="2"/>
</dbReference>
<comment type="cofactor">
    <cofactor evidence="11">
        <name>Zn(2+)</name>
        <dbReference type="ChEBI" id="CHEBI:29105"/>
    </cofactor>
    <text evidence="11">Binds 1 zinc ion per subunit.</text>
</comment>
<dbReference type="InterPro" id="IPR014710">
    <property type="entry name" value="RmlC-like_jellyroll"/>
</dbReference>
<dbReference type="InterPro" id="IPR016305">
    <property type="entry name" value="Mannose-6-P_Isomerase"/>
</dbReference>
<evidence type="ECO:0000256" key="3">
    <source>
        <dbReference type="ARBA" id="ARBA00010772"/>
    </source>
</evidence>
<evidence type="ECO:0000256" key="7">
    <source>
        <dbReference type="ARBA" id="ARBA00023235"/>
    </source>
</evidence>
<evidence type="ECO:0000256" key="1">
    <source>
        <dbReference type="ARBA" id="ARBA00000757"/>
    </source>
</evidence>
<organism evidence="15 16">
    <name type="scientific">Daphnia galeata</name>
    <dbReference type="NCBI Taxonomy" id="27404"/>
    <lineage>
        <taxon>Eukaryota</taxon>
        <taxon>Metazoa</taxon>
        <taxon>Ecdysozoa</taxon>
        <taxon>Arthropoda</taxon>
        <taxon>Crustacea</taxon>
        <taxon>Branchiopoda</taxon>
        <taxon>Diplostraca</taxon>
        <taxon>Cladocera</taxon>
        <taxon>Anomopoda</taxon>
        <taxon>Daphniidae</taxon>
        <taxon>Daphnia</taxon>
    </lineage>
</organism>
<evidence type="ECO:0000256" key="11">
    <source>
        <dbReference type="PIRSR" id="PIRSR001480-2"/>
    </source>
</evidence>
<gene>
    <name evidence="15" type="ORF">DGAL_LOCUS13407</name>
</gene>
<dbReference type="Pfam" id="PF20511">
    <property type="entry name" value="PMI_typeI_cat"/>
    <property type="match status" value="1"/>
</dbReference>
<feature type="binding site" evidence="11">
    <location>
        <position position="144"/>
    </location>
    <ligand>
        <name>Zn(2+)</name>
        <dbReference type="ChEBI" id="CHEBI:29105"/>
    </ligand>
</feature>
<dbReference type="InterPro" id="IPR046457">
    <property type="entry name" value="PMI_typeI_cat"/>
</dbReference>
<evidence type="ECO:0000256" key="6">
    <source>
        <dbReference type="ARBA" id="ARBA00022833"/>
    </source>
</evidence>
<evidence type="ECO:0000259" key="13">
    <source>
        <dbReference type="Pfam" id="PF20511"/>
    </source>
</evidence>
<reference evidence="15" key="1">
    <citation type="submission" date="2021-11" db="EMBL/GenBank/DDBJ databases">
        <authorList>
            <person name="Schell T."/>
        </authorList>
    </citation>
    <scope>NUCLEOTIDE SEQUENCE</scope>
    <source>
        <strain evidence="15">M5</strain>
    </source>
</reference>
<dbReference type="PANTHER" id="PTHR10309">
    <property type="entry name" value="MANNOSE-6-PHOSPHATE ISOMERASE"/>
    <property type="match status" value="1"/>
</dbReference>
<dbReference type="PRINTS" id="PR00714">
    <property type="entry name" value="MAN6PISMRASE"/>
</dbReference>
<feature type="domain" description="Phosphomannose isomerase type I catalytic" evidence="13">
    <location>
        <begin position="45"/>
        <end position="188"/>
    </location>
</feature>
<dbReference type="CDD" id="cd07011">
    <property type="entry name" value="cupin_PMI_type_I_N"/>
    <property type="match status" value="1"/>
</dbReference>
<evidence type="ECO:0000256" key="5">
    <source>
        <dbReference type="ARBA" id="ARBA00022723"/>
    </source>
</evidence>
<feature type="binding site" evidence="11">
    <location>
        <position position="307"/>
    </location>
    <ligand>
        <name>Zn(2+)</name>
        <dbReference type="ChEBI" id="CHEBI:29105"/>
    </ligand>
</feature>
<evidence type="ECO:0000256" key="9">
    <source>
        <dbReference type="ARBA" id="ARBA00030762"/>
    </source>
</evidence>
<dbReference type="NCBIfam" id="TIGR00218">
    <property type="entry name" value="manA"/>
    <property type="match status" value="1"/>
</dbReference>
<keyword evidence="16" id="KW-1185">Reference proteome</keyword>
<feature type="active site" evidence="10">
    <location>
        <position position="326"/>
    </location>
</feature>
<dbReference type="EC" id="5.3.1.8" evidence="4"/>
<keyword evidence="7" id="KW-0413">Isomerase</keyword>
<protein>
    <recommendedName>
        <fullName evidence="4">mannose-6-phosphate isomerase</fullName>
        <ecNumber evidence="4">5.3.1.8</ecNumber>
    </recommendedName>
    <alternativeName>
        <fullName evidence="8">Phosphohexomutase</fullName>
    </alternativeName>
    <alternativeName>
        <fullName evidence="9">Phosphomannose isomerase</fullName>
    </alternativeName>
</protein>
<dbReference type="InterPro" id="IPR046458">
    <property type="entry name" value="PMI_typeI_hel"/>
</dbReference>
<dbReference type="AlphaFoldDB" id="A0A8J2S5U2"/>
<dbReference type="OrthoDB" id="6605218at2759"/>
<dbReference type="PANTHER" id="PTHR10309:SF0">
    <property type="entry name" value="MANNOSE-6-PHOSPHATE ISOMERASE"/>
    <property type="match status" value="1"/>
</dbReference>
<dbReference type="Proteomes" id="UP000789390">
    <property type="component" value="Unassembled WGS sequence"/>
</dbReference>
<dbReference type="Pfam" id="PF20512">
    <property type="entry name" value="PMI_typeI_hel"/>
    <property type="match status" value="1"/>
</dbReference>
<dbReference type="GO" id="GO:0009298">
    <property type="term" value="P:GDP-mannose biosynthetic process"/>
    <property type="evidence" value="ECO:0007669"/>
    <property type="project" value="UniProtKB-UniPathway"/>
</dbReference>
<comment type="catalytic activity">
    <reaction evidence="1">
        <text>D-mannose 6-phosphate = D-fructose 6-phosphate</text>
        <dbReference type="Rhea" id="RHEA:12356"/>
        <dbReference type="ChEBI" id="CHEBI:58735"/>
        <dbReference type="ChEBI" id="CHEBI:61527"/>
        <dbReference type="EC" id="5.3.1.8"/>
    </reaction>
</comment>
<keyword evidence="5 11" id="KW-0479">Metal-binding</keyword>
<dbReference type="PROSITE" id="PS00966">
    <property type="entry name" value="PMI_I_2"/>
    <property type="match status" value="1"/>
</dbReference>
<comment type="caution">
    <text evidence="15">The sequence shown here is derived from an EMBL/GenBank/DDBJ whole genome shotgun (WGS) entry which is preliminary data.</text>
</comment>
<dbReference type="FunFam" id="1.10.441.10:FF:000003">
    <property type="entry name" value="Mannose-6-phosphate isomerase"/>
    <property type="match status" value="1"/>
</dbReference>
<evidence type="ECO:0000256" key="2">
    <source>
        <dbReference type="ARBA" id="ARBA00004666"/>
    </source>
</evidence>
<dbReference type="PIRSF" id="PIRSF001480">
    <property type="entry name" value="Mannose-6-phosphate_isomerase"/>
    <property type="match status" value="1"/>
</dbReference>
<evidence type="ECO:0000313" key="16">
    <source>
        <dbReference type="Proteomes" id="UP000789390"/>
    </source>
</evidence>
<dbReference type="InterPro" id="IPR018050">
    <property type="entry name" value="Pmannose_isomerase-type1_CS"/>
</dbReference>
<feature type="binding site" evidence="11">
    <location>
        <position position="171"/>
    </location>
    <ligand>
        <name>Zn(2+)</name>
        <dbReference type="ChEBI" id="CHEBI:29105"/>
    </ligand>
</feature>
<feature type="binding site" evidence="11">
    <location>
        <position position="146"/>
    </location>
    <ligand>
        <name>Zn(2+)</name>
        <dbReference type="ChEBI" id="CHEBI:29105"/>
    </ligand>
</feature>
<dbReference type="GO" id="GO:0005975">
    <property type="term" value="P:carbohydrate metabolic process"/>
    <property type="evidence" value="ECO:0007669"/>
    <property type="project" value="InterPro"/>
</dbReference>
<proteinExistence type="inferred from homology"/>
<evidence type="ECO:0000256" key="12">
    <source>
        <dbReference type="RuleBase" id="RU004248"/>
    </source>
</evidence>
<evidence type="ECO:0000256" key="10">
    <source>
        <dbReference type="PIRSR" id="PIRSR001480-1"/>
    </source>
</evidence>
<evidence type="ECO:0000256" key="4">
    <source>
        <dbReference type="ARBA" id="ARBA00011956"/>
    </source>
</evidence>
<dbReference type="InterPro" id="IPR001250">
    <property type="entry name" value="Man6P_Isoase-1"/>
</dbReference>
<dbReference type="Gene3D" id="1.10.441.10">
    <property type="entry name" value="Phosphomannose Isomerase, domain 2"/>
    <property type="match status" value="1"/>
</dbReference>
<dbReference type="GO" id="GO:0005829">
    <property type="term" value="C:cytosol"/>
    <property type="evidence" value="ECO:0007669"/>
    <property type="project" value="TreeGrafter"/>
</dbReference>
<evidence type="ECO:0000256" key="8">
    <source>
        <dbReference type="ARBA" id="ARBA00029741"/>
    </source>
</evidence>
<dbReference type="GO" id="GO:0008270">
    <property type="term" value="F:zinc ion binding"/>
    <property type="evidence" value="ECO:0007669"/>
    <property type="project" value="InterPro"/>
</dbReference>
<name>A0A8J2S5U2_9CRUS</name>
<dbReference type="EMBL" id="CAKKLH010000297">
    <property type="protein sequence ID" value="CAH0109917.1"/>
    <property type="molecule type" value="Genomic_DNA"/>
</dbReference>
<dbReference type="UniPathway" id="UPA00126">
    <property type="reaction ID" value="UER00423"/>
</dbReference>
<evidence type="ECO:0000313" key="15">
    <source>
        <dbReference type="EMBL" id="CAH0109917.1"/>
    </source>
</evidence>
<dbReference type="InterPro" id="IPR011051">
    <property type="entry name" value="RmlC_Cupin_sf"/>
</dbReference>
<comment type="similarity">
    <text evidence="3">Belongs to the mannose-6-phosphate isomerase type 1 family.</text>
</comment>
<dbReference type="SUPFAM" id="SSF51182">
    <property type="entry name" value="RmlC-like cupins"/>
    <property type="match status" value="1"/>
</dbReference>
<dbReference type="GO" id="GO:0004476">
    <property type="term" value="F:mannose-6-phosphate isomerase activity"/>
    <property type="evidence" value="ECO:0007669"/>
    <property type="project" value="UniProtKB-EC"/>
</dbReference>
<feature type="domain" description="Phosphomannose isomerase type I helical insertion" evidence="14">
    <location>
        <begin position="212"/>
        <end position="288"/>
    </location>
</feature>
<evidence type="ECO:0000259" key="14">
    <source>
        <dbReference type="Pfam" id="PF20512"/>
    </source>
</evidence>